<dbReference type="InterPro" id="IPR009491">
    <property type="entry name" value="DUF1107"/>
</dbReference>
<comment type="caution">
    <text evidence="1">The sequence shown here is derived from an EMBL/GenBank/DDBJ whole genome shotgun (WGS) entry which is preliminary data.</text>
</comment>
<proteinExistence type="predicted"/>
<protein>
    <submittedName>
        <fullName evidence="1">DUF1107 domain-containing protein</fullName>
    </submittedName>
</protein>
<organism evidence="1 2">
    <name type="scientific">Vibrio ulleungensis</name>
    <dbReference type="NCBI Taxonomy" id="2807619"/>
    <lineage>
        <taxon>Bacteria</taxon>
        <taxon>Pseudomonadati</taxon>
        <taxon>Pseudomonadota</taxon>
        <taxon>Gammaproteobacteria</taxon>
        <taxon>Vibrionales</taxon>
        <taxon>Vibrionaceae</taxon>
        <taxon>Vibrio</taxon>
    </lineage>
</organism>
<dbReference type="Pfam" id="PF06526">
    <property type="entry name" value="DUF1107"/>
    <property type="match status" value="1"/>
</dbReference>
<dbReference type="RefSeq" id="WP_205159411.1">
    <property type="nucleotide sequence ID" value="NZ_JAFEUM010000007.1"/>
</dbReference>
<reference evidence="1 2" key="1">
    <citation type="submission" date="2021-02" db="EMBL/GenBank/DDBJ databases">
        <authorList>
            <person name="Park J.-S."/>
        </authorList>
    </citation>
    <scope>NUCLEOTIDE SEQUENCE [LARGE SCALE GENOMIC DNA]</scope>
    <source>
        <strain evidence="1 2">188UL20-2</strain>
    </source>
</reference>
<evidence type="ECO:0000313" key="1">
    <source>
        <dbReference type="EMBL" id="MBM7037912.1"/>
    </source>
</evidence>
<sequence length="68" mass="8125">MRKFKRYLPGLIAKHVMRLFKGSIYIYGIGRFEFDEGKLILPKQAKQLDFKTVKEVNEEVKRLRFAYA</sequence>
<evidence type="ECO:0000313" key="2">
    <source>
        <dbReference type="Proteomes" id="UP000809621"/>
    </source>
</evidence>
<keyword evidence="2" id="KW-1185">Reference proteome</keyword>
<name>A0ABS2HMY5_9VIBR</name>
<dbReference type="Gene3D" id="3.30.1910.10">
    <property type="entry name" value="so0334 like domain"/>
    <property type="match status" value="1"/>
</dbReference>
<accession>A0ABS2HMY5</accession>
<dbReference type="EMBL" id="JAFEUM010000007">
    <property type="protein sequence ID" value="MBM7037912.1"/>
    <property type="molecule type" value="Genomic_DNA"/>
</dbReference>
<dbReference type="Proteomes" id="UP000809621">
    <property type="component" value="Unassembled WGS sequence"/>
</dbReference>
<gene>
    <name evidence="1" type="ORF">JQC93_16030</name>
</gene>